<keyword evidence="3" id="KW-0255">Endonuclease</keyword>
<keyword evidence="3" id="KW-0540">Nuclease</keyword>
<protein>
    <submittedName>
        <fullName evidence="3">Type I restriction endonuclease subunit R</fullName>
    </submittedName>
</protein>
<dbReference type="Pfam" id="PF18766">
    <property type="entry name" value="SWI2_SNF2"/>
    <property type="match status" value="1"/>
</dbReference>
<dbReference type="GO" id="GO:0003677">
    <property type="term" value="F:DNA binding"/>
    <property type="evidence" value="ECO:0007669"/>
    <property type="project" value="UniProtKB-KW"/>
</dbReference>
<dbReference type="OrthoDB" id="9758243at2"/>
<gene>
    <name evidence="3" type="ORF">FIU01_08705</name>
</gene>
<organism evidence="3 4">
    <name type="scientific">Methylophilus medardicus</name>
    <dbReference type="NCBI Taxonomy" id="2588534"/>
    <lineage>
        <taxon>Bacteria</taxon>
        <taxon>Pseudomonadati</taxon>
        <taxon>Pseudomonadota</taxon>
        <taxon>Betaproteobacteria</taxon>
        <taxon>Nitrosomonadales</taxon>
        <taxon>Methylophilaceae</taxon>
        <taxon>Methylophilus</taxon>
    </lineage>
</organism>
<accession>A0A5B8CTJ0</accession>
<dbReference type="InterPro" id="IPR027417">
    <property type="entry name" value="P-loop_NTPase"/>
</dbReference>
<dbReference type="Gene3D" id="3.40.50.300">
    <property type="entry name" value="P-loop containing nucleotide triphosphate hydrolases"/>
    <property type="match status" value="2"/>
</dbReference>
<dbReference type="SMART" id="SM00487">
    <property type="entry name" value="DEXDc"/>
    <property type="match status" value="1"/>
</dbReference>
<feature type="region of interest" description="Disordered" evidence="1">
    <location>
        <begin position="886"/>
        <end position="910"/>
    </location>
</feature>
<keyword evidence="4" id="KW-1185">Reference proteome</keyword>
<dbReference type="RefSeq" id="WP_140003931.1">
    <property type="nucleotide sequence ID" value="NZ_CP040946.1"/>
</dbReference>
<dbReference type="PANTHER" id="PTHR42927:SF1">
    <property type="entry name" value="HELICASE SUPERFAMILY 1 AND 2 DOMAIN-CONTAINING PROTEIN"/>
    <property type="match status" value="1"/>
</dbReference>
<dbReference type="Proteomes" id="UP000311008">
    <property type="component" value="Chromosome"/>
</dbReference>
<dbReference type="InterPro" id="IPR014001">
    <property type="entry name" value="Helicase_ATP-bd"/>
</dbReference>
<dbReference type="PANTHER" id="PTHR42927">
    <property type="entry name" value="HELICASE SUPERFAMILY 1 AND 2 DOMAIN-CONTAINING PROTEIN"/>
    <property type="match status" value="1"/>
</dbReference>
<dbReference type="KEGG" id="mmec:FIU01_08705"/>
<dbReference type="Pfam" id="PF04313">
    <property type="entry name" value="HSDR_N"/>
    <property type="match status" value="1"/>
</dbReference>
<evidence type="ECO:0000256" key="1">
    <source>
        <dbReference type="SAM" id="MobiDB-lite"/>
    </source>
</evidence>
<sequence length="1023" mass="115846">MANLHTEINFEKDICDYLNAQGWHYSPDDTGYDSELALFPEDVIDWIKSTQDKEWQKVKALHNGNSEKTLLKRLAEMLDKDGSLSVLRHGFKNVNAKFAMCQFKPAQSVNADTIAKYQQVKLRVMRQVHYSLSNQNSIDLVFFINGIPVATAELKTDFTQSVQDAINQYKHDRVPKDVVTKREEPLLIFNKRSLVHFAVSTDEVFMTTHLKGKDTFFLPFNLGDHGGKGNPVNPNGYRTSYLWERVLDRDAWLNIVGRFVHLEKESIADDDGTSTEKISMIFPRFHQWEAVTKLVDTAQIEGTGQKYLIQHSAGSGKTNSIAWTAHQLASLHDPNDKKLFDSVIVITDRTVLDSQLQDAIYQFEHKHGVVEKVTNEGSSKSSKLTKALQDRVPIIIVTIQTFPFVLDAIRESTSLKDRSFAVIADEAHSSQTGATAKKLKQVLSAERTQEIEDGAEIDIEELLEAEMAGRLQPKNISFFAFTATPKAKTMELFGRVGAFGLPEPFHVYSMRQAIEEGFILDVLKNYTPYKMAFRLAFNGQDYDSEQVDQSKALKSLMRWVRLHPHNISQKVQVIVEHFRANVAWRLDGKAKAMVVTSSRKEAVRYKIAIDKYIETQGYKDVSSLVAFSGEVFDAESGPDKFTENNMNPGLKGRELREAFDTDEYQVMLVANKFQTGFDQPKLVAMYVDKKLSGVTTVQTLSRLNRTYPGKTDTFVIDFVNDENEILSEFKKYHETAELSDVTDPNIIHNLQTKLDATGIYTFSEIDAFVAAYLKPKAKQSEIQSHIAPAVQRFRVRMKEAKASVPEQQKEVDALELFRKDIATFVRIYDFLSQIVDYSDTDLERRSIFFKHLSPLIVEDNRTDEIDLSDVLMTHYNLRDKGTKNLWGGGKDEGEDNTLKPITGAGSGAPKDPAKAMLREIVAQMNELFEGNELTDADMINYAAHIRDKMMESDVLAKQSAANTKNQFGASPDFINIFEDAVISAYQSHKSMSEQVMGKIHVKKAMAAMLLDLVYKGFEEQRTK</sequence>
<dbReference type="Gene3D" id="3.90.1570.50">
    <property type="match status" value="1"/>
</dbReference>
<reference evidence="4" key="1">
    <citation type="journal article" date="2019" name="ISME J.">
        <title>Evolution in action: habitat transition from sediment to the pelagial leads to genome streamlining in Methylophilaceae.</title>
        <authorList>
            <person name="Salcher M."/>
            <person name="Schaefle D."/>
            <person name="Kaspar M."/>
            <person name="Neuenschwander S.M."/>
            <person name="Ghai R."/>
        </authorList>
    </citation>
    <scope>NUCLEOTIDE SEQUENCE [LARGE SCALE GENOMIC DNA]</scope>
    <source>
        <strain evidence="4">MMS-M-51</strain>
    </source>
</reference>
<dbReference type="AlphaFoldDB" id="A0A5B8CTJ0"/>
<dbReference type="GO" id="GO:0009307">
    <property type="term" value="P:DNA restriction-modification system"/>
    <property type="evidence" value="ECO:0007669"/>
    <property type="project" value="UniProtKB-KW"/>
</dbReference>
<evidence type="ECO:0000313" key="3">
    <source>
        <dbReference type="EMBL" id="QDC44601.1"/>
    </source>
</evidence>
<dbReference type="PROSITE" id="PS51192">
    <property type="entry name" value="HELICASE_ATP_BIND_1"/>
    <property type="match status" value="1"/>
</dbReference>
<evidence type="ECO:0000313" key="4">
    <source>
        <dbReference type="Proteomes" id="UP000311008"/>
    </source>
</evidence>
<dbReference type="EMBL" id="CP040946">
    <property type="protein sequence ID" value="QDC44601.1"/>
    <property type="molecule type" value="Genomic_DNA"/>
</dbReference>
<name>A0A5B8CTJ0_9PROT</name>
<dbReference type="GO" id="GO:0005524">
    <property type="term" value="F:ATP binding"/>
    <property type="evidence" value="ECO:0007669"/>
    <property type="project" value="UniProtKB-KW"/>
</dbReference>
<dbReference type="REBASE" id="343274">
    <property type="entry name" value="MmeM51ORF8690P"/>
</dbReference>
<dbReference type="InterPro" id="IPR007409">
    <property type="entry name" value="Restrct_endonuc_type1_HsdR_N"/>
</dbReference>
<dbReference type="SUPFAM" id="SSF52540">
    <property type="entry name" value="P-loop containing nucleoside triphosphate hydrolases"/>
    <property type="match status" value="1"/>
</dbReference>
<dbReference type="Pfam" id="PF22679">
    <property type="entry name" value="T1R_D3-like"/>
    <property type="match status" value="1"/>
</dbReference>
<proteinExistence type="predicted"/>
<dbReference type="GO" id="GO:0009035">
    <property type="term" value="F:type I site-specific deoxyribonuclease activity"/>
    <property type="evidence" value="ECO:0007669"/>
    <property type="project" value="UniProtKB-EC"/>
</dbReference>
<dbReference type="InterPro" id="IPR040980">
    <property type="entry name" value="SWI2_SNF2"/>
</dbReference>
<feature type="domain" description="Helicase ATP-binding" evidence="2">
    <location>
        <begin position="298"/>
        <end position="503"/>
    </location>
</feature>
<evidence type="ECO:0000259" key="2">
    <source>
        <dbReference type="PROSITE" id="PS51192"/>
    </source>
</evidence>
<keyword evidence="3" id="KW-0378">Hydrolase</keyword>
<dbReference type="InterPro" id="IPR055180">
    <property type="entry name" value="HsdR_RecA-like_helicase_dom_2"/>
</dbReference>